<dbReference type="AlphaFoldDB" id="A0A8C8LKS6"/>
<proteinExistence type="predicted"/>
<evidence type="ECO:0000256" key="1">
    <source>
        <dbReference type="SAM" id="Phobius"/>
    </source>
</evidence>
<organism evidence="2 3">
    <name type="scientific">Oncorhynchus tshawytscha</name>
    <name type="common">Chinook salmon</name>
    <name type="synonym">Salmo tshawytscha</name>
    <dbReference type="NCBI Taxonomy" id="74940"/>
    <lineage>
        <taxon>Eukaryota</taxon>
        <taxon>Metazoa</taxon>
        <taxon>Chordata</taxon>
        <taxon>Craniata</taxon>
        <taxon>Vertebrata</taxon>
        <taxon>Euteleostomi</taxon>
        <taxon>Actinopterygii</taxon>
        <taxon>Neopterygii</taxon>
        <taxon>Teleostei</taxon>
        <taxon>Protacanthopterygii</taxon>
        <taxon>Salmoniformes</taxon>
        <taxon>Salmonidae</taxon>
        <taxon>Salmoninae</taxon>
        <taxon>Oncorhynchus</taxon>
    </lineage>
</organism>
<dbReference type="Proteomes" id="UP000694402">
    <property type="component" value="Unassembled WGS sequence"/>
</dbReference>
<dbReference type="Ensembl" id="ENSOTST00005027033.2">
    <property type="protein sequence ID" value="ENSOTSP00005025006.2"/>
    <property type="gene ID" value="ENSOTSG00005011792.2"/>
</dbReference>
<dbReference type="GeneTree" id="ENSGT01000000221916"/>
<evidence type="ECO:0000313" key="3">
    <source>
        <dbReference type="Proteomes" id="UP000694402"/>
    </source>
</evidence>
<name>A0A8C8LKS6_ONCTS</name>
<feature type="transmembrane region" description="Helical" evidence="1">
    <location>
        <begin position="82"/>
        <end position="101"/>
    </location>
</feature>
<reference evidence="2" key="1">
    <citation type="submission" date="2025-08" db="UniProtKB">
        <authorList>
            <consortium name="Ensembl"/>
        </authorList>
    </citation>
    <scope>IDENTIFICATION</scope>
</reference>
<keyword evidence="1" id="KW-0472">Membrane</keyword>
<sequence>MGKAKANAGLLARRPDNSAFKHQRLPLWSPMLTAHTVLPSFYCMATIRRCVLLLWADQLPPEHTWTPGMIDRWSGENKNLKVATVSVYFYLCLSASIQLYAGSF</sequence>
<keyword evidence="1" id="KW-1133">Transmembrane helix</keyword>
<reference evidence="2" key="2">
    <citation type="submission" date="2025-09" db="UniProtKB">
        <authorList>
            <consortium name="Ensembl"/>
        </authorList>
    </citation>
    <scope>IDENTIFICATION</scope>
</reference>
<accession>A0A8C8LKS6</accession>
<protein>
    <submittedName>
        <fullName evidence="2">Uncharacterized protein</fullName>
    </submittedName>
</protein>
<evidence type="ECO:0000313" key="2">
    <source>
        <dbReference type="Ensembl" id="ENSOTSP00005025006.2"/>
    </source>
</evidence>
<keyword evidence="3" id="KW-1185">Reference proteome</keyword>
<keyword evidence="1" id="KW-0812">Transmembrane</keyword>